<organism evidence="9 10">
    <name type="scientific">Hapsidospora chrysogenum (strain ATCC 11550 / CBS 779.69 / DSM 880 / IAM 14645 / JCM 23072 / IMI 49137)</name>
    <name type="common">Acremonium chrysogenum</name>
    <dbReference type="NCBI Taxonomy" id="857340"/>
    <lineage>
        <taxon>Eukaryota</taxon>
        <taxon>Fungi</taxon>
        <taxon>Dikarya</taxon>
        <taxon>Ascomycota</taxon>
        <taxon>Pezizomycotina</taxon>
        <taxon>Sordariomycetes</taxon>
        <taxon>Hypocreomycetidae</taxon>
        <taxon>Hypocreales</taxon>
        <taxon>Bionectriaceae</taxon>
        <taxon>Hapsidospora</taxon>
    </lineage>
</organism>
<dbReference type="GO" id="GO:0003735">
    <property type="term" value="F:structural constituent of ribosome"/>
    <property type="evidence" value="ECO:0007669"/>
    <property type="project" value="InterPro"/>
</dbReference>
<dbReference type="AlphaFoldDB" id="A0A086TGQ6"/>
<dbReference type="CDD" id="cd23701">
    <property type="entry name" value="At1g26750"/>
    <property type="match status" value="1"/>
</dbReference>
<dbReference type="InterPro" id="IPR059242">
    <property type="entry name" value="mS23_dom"/>
</dbReference>
<dbReference type="OrthoDB" id="5542239at2759"/>
<evidence type="ECO:0000256" key="7">
    <source>
        <dbReference type="ARBA" id="ARBA00035421"/>
    </source>
</evidence>
<evidence type="ECO:0000256" key="8">
    <source>
        <dbReference type="SAM" id="MobiDB-lite"/>
    </source>
</evidence>
<evidence type="ECO:0000313" key="9">
    <source>
        <dbReference type="EMBL" id="KFH48538.1"/>
    </source>
</evidence>
<evidence type="ECO:0000256" key="3">
    <source>
        <dbReference type="ARBA" id="ARBA00022980"/>
    </source>
</evidence>
<evidence type="ECO:0000256" key="4">
    <source>
        <dbReference type="ARBA" id="ARBA00023128"/>
    </source>
</evidence>
<dbReference type="Pfam" id="PF13741">
    <property type="entry name" value="MRP-S25"/>
    <property type="match status" value="1"/>
</dbReference>
<keyword evidence="10" id="KW-1185">Reference proteome</keyword>
<name>A0A086TGQ6_HAPC1</name>
<dbReference type="Proteomes" id="UP000029964">
    <property type="component" value="Unassembled WGS sequence"/>
</dbReference>
<keyword evidence="3 9" id="KW-0689">Ribosomal protein</keyword>
<evidence type="ECO:0000256" key="6">
    <source>
        <dbReference type="ARBA" id="ARBA00035137"/>
    </source>
</evidence>
<comment type="subcellular location">
    <subcellularLocation>
        <location evidence="1">Mitochondrion</location>
    </subcellularLocation>
</comment>
<protein>
    <recommendedName>
        <fullName evidence="6">Small ribosomal subunit protein mS23</fullName>
    </recommendedName>
    <alternativeName>
        <fullName evidence="7">37S ribosomal protein S25, mitochondrial</fullName>
    </alternativeName>
</protein>
<dbReference type="EMBL" id="JPKY01000003">
    <property type="protein sequence ID" value="KFH48538.1"/>
    <property type="molecule type" value="Genomic_DNA"/>
</dbReference>
<keyword evidence="5" id="KW-0687">Ribonucleoprotein</keyword>
<accession>A0A086TGQ6</accession>
<reference evidence="10" key="1">
    <citation type="journal article" date="2014" name="Genome Announc.">
        <title>Genome sequence and annotation of Acremonium chrysogenum, producer of the beta-lactam antibiotic cephalosporin C.</title>
        <authorList>
            <person name="Terfehr D."/>
            <person name="Dahlmann T.A."/>
            <person name="Specht T."/>
            <person name="Zadra I."/>
            <person name="Kuernsteiner H."/>
            <person name="Kueck U."/>
        </authorList>
    </citation>
    <scope>NUCLEOTIDE SEQUENCE [LARGE SCALE GENOMIC DNA]</scope>
    <source>
        <strain evidence="10">ATCC 11550 / CBS 779.69 / DSM 880 / IAM 14645 / JCM 23072 / IMI 49137</strain>
    </source>
</reference>
<sequence>MGGRQIRPATVWKTKSAELQQAIMPNRTMDMPPWMDVLYKCPPSETLVRTVPPRHRAPSKKATKPRHIYRPQPITFPEDKLRQIFFKDHPWELARPRVLVETDGKDYQHVDWSKGLRQPGLPLTGECVVQRQLWRMQNEGMDRQTAYDITRREFYRLRQEEEIEKRIAKEEARYVGAYFGKSRIDVGLMLEDHEFENWKVWAGKEAEKRELMKVGTAGGLGGEEGEEVLPAEEPEVAVPGA</sequence>
<gene>
    <name evidence="9" type="ORF">ACRE_006760</name>
</gene>
<evidence type="ECO:0000313" key="10">
    <source>
        <dbReference type="Proteomes" id="UP000029964"/>
    </source>
</evidence>
<feature type="compositionally biased region" description="Acidic residues" evidence="8">
    <location>
        <begin position="223"/>
        <end position="235"/>
    </location>
</feature>
<evidence type="ECO:0000256" key="2">
    <source>
        <dbReference type="ARBA" id="ARBA00009864"/>
    </source>
</evidence>
<dbReference type="PANTHER" id="PTHR37799:SF1">
    <property type="entry name" value="SMALL RIBOSOMAL SUBUNIT PROTEIN MS23"/>
    <property type="match status" value="1"/>
</dbReference>
<dbReference type="PANTHER" id="PTHR37799">
    <property type="entry name" value="37S RIBOSOMAL PROTEIN S25, MITOCHONDRIAL"/>
    <property type="match status" value="1"/>
</dbReference>
<keyword evidence="4" id="KW-0496">Mitochondrion</keyword>
<evidence type="ECO:0000256" key="1">
    <source>
        <dbReference type="ARBA" id="ARBA00004173"/>
    </source>
</evidence>
<comment type="caution">
    <text evidence="9">The sequence shown here is derived from an EMBL/GenBank/DDBJ whole genome shotgun (WGS) entry which is preliminary data.</text>
</comment>
<comment type="similarity">
    <text evidence="2">Belongs to the mitochondrion-specific ribosomal protein mS23 family.</text>
</comment>
<feature type="region of interest" description="Disordered" evidence="8">
    <location>
        <begin position="216"/>
        <end position="241"/>
    </location>
</feature>
<dbReference type="GO" id="GO:0005763">
    <property type="term" value="C:mitochondrial small ribosomal subunit"/>
    <property type="evidence" value="ECO:0007669"/>
    <property type="project" value="InterPro"/>
</dbReference>
<evidence type="ECO:0000256" key="5">
    <source>
        <dbReference type="ARBA" id="ARBA00023274"/>
    </source>
</evidence>
<dbReference type="STRING" id="857340.A0A086TGQ6"/>
<dbReference type="HOGENOM" id="CLU_081350_0_0_1"/>
<proteinExistence type="inferred from homology"/>
<dbReference type="InterPro" id="IPR016939">
    <property type="entry name" value="Ribosomal_mS23_fun"/>
</dbReference>